<dbReference type="EMBL" id="CP002159">
    <property type="protein sequence ID" value="ADL55654.1"/>
    <property type="molecule type" value="Genomic_DNA"/>
</dbReference>
<feature type="region of interest" description="Disordered" evidence="1">
    <location>
        <begin position="355"/>
        <end position="374"/>
    </location>
</feature>
<sequence length="590" mass="65855">MLNFNGTLVELNSGSHQNLRIEEAKPDYGFARNCTSIPVTFDELTSAAQELPISFMYDEHEQLCPVVLFGLPATGNLLVSTTGLWRAAYIPQALQRYPFIPNLDQPAKIYLDETSRALNFTTGELLVDAEGVLQPRANDELQFSQHYAERLAQTRLMAEQLKQLDLLSPLKCDGNNIDFPALYSIDEAKLKKLSDAALPGLFHSGALQLAYLQLASQDHLPGLIHTANRQLALNADKATNKPEPLPRRAEQIIQRPALKARIVDTPPIISVDDQQEILRKQEIAKKLSDEANRLAQVHKQRYTQSLTETPIVPEIPEPLDTLINTKKPLQWRWALGASAGAVIFTVYFLTGSKNTTAPSTPSPTPPTASSPALTDPFSTAMIRIAPGTFEMGSTDGDKDEKPIQQNHISPAFELAKTEVTQGQWVSVMGHLPEKLAFKQCGDNCPVENISWNDAHEFINELNRITGKSYRLPSEAEWEYACRAGKNQRYCGGNNPDELAWYNTQTPHPVALKQANAWGLYDMSGNVWEWVDDCYHTRATQGDRKETCDTRVLRGGSWSNDEDTPRAANRYKRSAKERVNNNGLRLARTLP</sequence>
<protein>
    <recommendedName>
        <fullName evidence="2">Sulfatase-modifying factor enzyme-like domain-containing protein</fullName>
    </recommendedName>
</protein>
<gene>
    <name evidence="3" type="ordered locus">Galf_1638</name>
</gene>
<keyword evidence="4" id="KW-1185">Reference proteome</keyword>
<dbReference type="KEGG" id="gca:Galf_1638"/>
<evidence type="ECO:0000256" key="1">
    <source>
        <dbReference type="SAM" id="MobiDB-lite"/>
    </source>
</evidence>
<organism evidence="3 4">
    <name type="scientific">Gallionella capsiferriformans (strain ES-2)</name>
    <name type="common">Gallionella ferruginea capsiferriformans (strain ES-2)</name>
    <dbReference type="NCBI Taxonomy" id="395494"/>
    <lineage>
        <taxon>Bacteria</taxon>
        <taxon>Pseudomonadati</taxon>
        <taxon>Pseudomonadota</taxon>
        <taxon>Betaproteobacteria</taxon>
        <taxon>Nitrosomonadales</taxon>
        <taxon>Gallionellaceae</taxon>
        <taxon>Gallionella</taxon>
    </lineage>
</organism>
<dbReference type="Gene3D" id="3.90.1580.10">
    <property type="entry name" value="paralog of FGE (formylglycine-generating enzyme)"/>
    <property type="match status" value="1"/>
</dbReference>
<reference evidence="3 4" key="1">
    <citation type="submission" date="2010-08" db="EMBL/GenBank/DDBJ databases">
        <title>Complete sequence of Gallionella capsiferriformans ES-2.</title>
        <authorList>
            <consortium name="US DOE Joint Genome Institute"/>
            <person name="Lucas S."/>
            <person name="Copeland A."/>
            <person name="Lapidus A."/>
            <person name="Cheng J.-F."/>
            <person name="Bruce D."/>
            <person name="Goodwin L."/>
            <person name="Pitluck S."/>
            <person name="Chertkov O."/>
            <person name="Davenport K.W."/>
            <person name="Detter J.C."/>
            <person name="Han C."/>
            <person name="Tapia R."/>
            <person name="Land M."/>
            <person name="Hauser L."/>
            <person name="Chang Y.-J."/>
            <person name="Jeffries C."/>
            <person name="Kyrpides N."/>
            <person name="Ivanova N."/>
            <person name="Mikhailova N."/>
            <person name="Shelobolina E.S."/>
            <person name="Picardal F."/>
            <person name="Roden E."/>
            <person name="Emerson D."/>
            <person name="Woyke T."/>
        </authorList>
    </citation>
    <scope>NUCLEOTIDE SEQUENCE [LARGE SCALE GENOMIC DNA]</scope>
    <source>
        <strain evidence="3 4">ES-2</strain>
    </source>
</reference>
<dbReference type="Proteomes" id="UP000001235">
    <property type="component" value="Chromosome"/>
</dbReference>
<evidence type="ECO:0000313" key="3">
    <source>
        <dbReference type="EMBL" id="ADL55654.1"/>
    </source>
</evidence>
<dbReference type="InterPro" id="IPR010836">
    <property type="entry name" value="SapC"/>
</dbReference>
<dbReference type="InterPro" id="IPR051043">
    <property type="entry name" value="Sulfatase_Mod_Factor_Kinase"/>
</dbReference>
<dbReference type="PANTHER" id="PTHR23150">
    <property type="entry name" value="SULFATASE MODIFYING FACTOR 1, 2"/>
    <property type="match status" value="1"/>
</dbReference>
<dbReference type="AlphaFoldDB" id="D9SGK7"/>
<evidence type="ECO:0000259" key="2">
    <source>
        <dbReference type="Pfam" id="PF03781"/>
    </source>
</evidence>
<dbReference type="GO" id="GO:0120147">
    <property type="term" value="F:formylglycine-generating oxidase activity"/>
    <property type="evidence" value="ECO:0007669"/>
    <property type="project" value="TreeGrafter"/>
</dbReference>
<accession>D9SGK7</accession>
<dbReference type="InterPro" id="IPR042095">
    <property type="entry name" value="SUMF_sf"/>
</dbReference>
<dbReference type="InterPro" id="IPR016187">
    <property type="entry name" value="CTDL_fold"/>
</dbReference>
<proteinExistence type="predicted"/>
<name>D9SGK7_GALCS</name>
<dbReference type="OrthoDB" id="9768004at2"/>
<dbReference type="Pfam" id="PF03781">
    <property type="entry name" value="FGE-sulfatase"/>
    <property type="match status" value="1"/>
</dbReference>
<dbReference type="eggNOG" id="COG1262">
    <property type="taxonomic scope" value="Bacteria"/>
</dbReference>
<dbReference type="RefSeq" id="WP_013293593.1">
    <property type="nucleotide sequence ID" value="NC_014394.1"/>
</dbReference>
<feature type="domain" description="Sulfatase-modifying factor enzyme-like" evidence="2">
    <location>
        <begin position="379"/>
        <end position="587"/>
    </location>
</feature>
<evidence type="ECO:0000313" key="4">
    <source>
        <dbReference type="Proteomes" id="UP000001235"/>
    </source>
</evidence>
<dbReference type="STRING" id="395494.Galf_1638"/>
<dbReference type="SUPFAM" id="SSF56436">
    <property type="entry name" value="C-type lectin-like"/>
    <property type="match status" value="1"/>
</dbReference>
<dbReference type="InterPro" id="IPR005532">
    <property type="entry name" value="SUMF_dom"/>
</dbReference>
<dbReference type="Pfam" id="PF07277">
    <property type="entry name" value="SapC"/>
    <property type="match status" value="1"/>
</dbReference>
<dbReference type="HOGENOM" id="CLU_462132_0_0_4"/>
<dbReference type="PANTHER" id="PTHR23150:SF19">
    <property type="entry name" value="FORMYLGLYCINE-GENERATING ENZYME"/>
    <property type="match status" value="1"/>
</dbReference>